<feature type="repeat" description="TPR" evidence="3">
    <location>
        <begin position="114"/>
        <end position="147"/>
    </location>
</feature>
<dbReference type="InterPro" id="IPR019734">
    <property type="entry name" value="TPR_rpt"/>
</dbReference>
<dbReference type="EMBL" id="CP015136">
    <property type="protein sequence ID" value="AMY07443.1"/>
    <property type="molecule type" value="Genomic_DNA"/>
</dbReference>
<evidence type="ECO:0000256" key="1">
    <source>
        <dbReference type="ARBA" id="ARBA00022737"/>
    </source>
</evidence>
<dbReference type="RefSeq" id="WP_110169392.1">
    <property type="nucleotide sequence ID" value="NZ_CP015136.1"/>
</dbReference>
<dbReference type="Proteomes" id="UP000076079">
    <property type="component" value="Chromosome"/>
</dbReference>
<dbReference type="Gene3D" id="1.25.40.10">
    <property type="entry name" value="Tetratricopeptide repeat domain"/>
    <property type="match status" value="1"/>
</dbReference>
<reference evidence="6" key="2">
    <citation type="submission" date="2016-04" db="EMBL/GenBank/DDBJ databases">
        <title>First Complete Genome Sequence of a Subdivision 6 Acidobacterium.</title>
        <authorList>
            <person name="Huang S."/>
            <person name="Vieira S."/>
            <person name="Bunk B."/>
            <person name="Riedel T."/>
            <person name="Sproeer C."/>
            <person name="Overmann J."/>
        </authorList>
    </citation>
    <scope>NUCLEOTIDE SEQUENCE [LARGE SCALE GENOMIC DNA]</scope>
    <source>
        <strain evidence="6">DSM 100886 HEG_-6_39</strain>
    </source>
</reference>
<evidence type="ECO:0000256" key="2">
    <source>
        <dbReference type="ARBA" id="ARBA00022803"/>
    </source>
</evidence>
<dbReference type="InterPro" id="IPR011990">
    <property type="entry name" value="TPR-like_helical_dom_sf"/>
</dbReference>
<evidence type="ECO:0000313" key="5">
    <source>
        <dbReference type="EMBL" id="AMY07443.1"/>
    </source>
</evidence>
<dbReference type="PROSITE" id="PS50005">
    <property type="entry name" value="TPR"/>
    <property type="match status" value="2"/>
</dbReference>
<reference evidence="5 6" key="1">
    <citation type="journal article" date="2016" name="Genome Announc.">
        <title>First Complete Genome Sequence of a Subdivision 6 Acidobacterium Strain.</title>
        <authorList>
            <person name="Huang S."/>
            <person name="Vieira S."/>
            <person name="Bunk B."/>
            <person name="Riedel T."/>
            <person name="Sproer C."/>
            <person name="Overmann J."/>
        </authorList>
    </citation>
    <scope>NUCLEOTIDE SEQUENCE [LARGE SCALE GENOMIC DNA]</scope>
    <source>
        <strain evidence="6">DSM 100886 HEG_-6_39</strain>
    </source>
</reference>
<dbReference type="SMART" id="SM00028">
    <property type="entry name" value="TPR"/>
    <property type="match status" value="2"/>
</dbReference>
<protein>
    <submittedName>
        <fullName evidence="5">Type IV pilus biogenesis/stability protein PilW</fullName>
    </submittedName>
</protein>
<evidence type="ECO:0000256" key="4">
    <source>
        <dbReference type="SAM" id="MobiDB-lite"/>
    </source>
</evidence>
<evidence type="ECO:0000313" key="6">
    <source>
        <dbReference type="Proteomes" id="UP000076079"/>
    </source>
</evidence>
<dbReference type="InterPro" id="IPR044244">
    <property type="entry name" value="TTC27/Emw1"/>
</dbReference>
<organism evidence="5 6">
    <name type="scientific">Luteitalea pratensis</name>
    <dbReference type="NCBI Taxonomy" id="1855912"/>
    <lineage>
        <taxon>Bacteria</taxon>
        <taxon>Pseudomonadati</taxon>
        <taxon>Acidobacteriota</taxon>
        <taxon>Vicinamibacteria</taxon>
        <taxon>Vicinamibacterales</taxon>
        <taxon>Vicinamibacteraceae</taxon>
        <taxon>Luteitalea</taxon>
    </lineage>
</organism>
<dbReference type="OrthoDB" id="128461at2"/>
<feature type="region of interest" description="Disordered" evidence="4">
    <location>
        <begin position="187"/>
        <end position="224"/>
    </location>
</feature>
<keyword evidence="2 3" id="KW-0802">TPR repeat</keyword>
<dbReference type="AlphaFoldDB" id="A0A143PGR3"/>
<dbReference type="SUPFAM" id="SSF48452">
    <property type="entry name" value="TPR-like"/>
    <property type="match status" value="1"/>
</dbReference>
<name>A0A143PGR3_LUTPR</name>
<proteinExistence type="predicted"/>
<feature type="compositionally biased region" description="Low complexity" evidence="4">
    <location>
        <begin position="204"/>
        <end position="224"/>
    </location>
</feature>
<evidence type="ECO:0000256" key="3">
    <source>
        <dbReference type="PROSITE-ProRule" id="PRU00339"/>
    </source>
</evidence>
<sequence>MKPESIVVGIAGALFGLLCGWMLGAQQVSPGQAPAPQVAQAGAAAAAPAGGAAQGSTAKAIDLAQVQALEKQATERPTDASVRTQLANLYFDAENYAEATRWYQASLKIAPTNADVSTDLAVSYYYTNQVDQALAQFARSLEIDPKHTKTWLNLGIVRAFGKQDLAGAGEAWTQVVTLAPADSPEARAARQALDGLKSAHPEIAPGGTPARDGAAAPAAPKQGA</sequence>
<dbReference type="STRING" id="1855912.LuPra_00616"/>
<dbReference type="KEGG" id="abac:LuPra_00616"/>
<keyword evidence="6" id="KW-1185">Reference proteome</keyword>
<keyword evidence="1" id="KW-0677">Repeat</keyword>
<dbReference type="PANTHER" id="PTHR16193">
    <property type="entry name" value="TETRATRICOPEPTIDE REPEAT PROTEIN 27"/>
    <property type="match status" value="1"/>
</dbReference>
<dbReference type="Pfam" id="PF13424">
    <property type="entry name" value="TPR_12"/>
    <property type="match status" value="1"/>
</dbReference>
<dbReference type="PANTHER" id="PTHR16193:SF0">
    <property type="entry name" value="TETRATRICOPEPTIDE REPEAT PROTEIN 27"/>
    <property type="match status" value="1"/>
</dbReference>
<gene>
    <name evidence="5" type="ORF">LuPra_00616</name>
</gene>
<accession>A0A143PGR3</accession>
<feature type="repeat" description="TPR" evidence="3">
    <location>
        <begin position="80"/>
        <end position="113"/>
    </location>
</feature>